<dbReference type="OrthoDB" id="5678283at2"/>
<dbReference type="Pfam" id="PF23572">
    <property type="entry name" value="GH3_C"/>
    <property type="match status" value="1"/>
</dbReference>
<dbReference type="RefSeq" id="WP_036874039.1">
    <property type="nucleotide sequence ID" value="NZ_JRFA01000016.1"/>
</dbReference>
<dbReference type="PANTHER" id="PTHR31901">
    <property type="entry name" value="GH3 DOMAIN-CONTAINING PROTEIN"/>
    <property type="match status" value="1"/>
</dbReference>
<reference evidence="3 4" key="1">
    <citation type="submission" date="2014-09" db="EMBL/GenBank/DDBJ databases">
        <title>Draft Genome Sequence of Porphyromonas macacae COT-192_OH2859.</title>
        <authorList>
            <person name="Wallis C."/>
            <person name="Deusch O."/>
            <person name="O'Flynn C."/>
            <person name="Davis I."/>
            <person name="Horsfall A."/>
            <person name="Kirkwood N."/>
            <person name="Harris S."/>
            <person name="Eisen J.A."/>
            <person name="Coil D.A."/>
            <person name="Darling A.E."/>
            <person name="Jospin G."/>
            <person name="Alexiev A."/>
        </authorList>
    </citation>
    <scope>NUCLEOTIDE SEQUENCE [LARGE SCALE GENOMIC DNA]</scope>
    <source>
        <strain evidence="4">COT-192 OH2859</strain>
    </source>
</reference>
<dbReference type="InterPro" id="IPR004993">
    <property type="entry name" value="GH3"/>
</dbReference>
<feature type="domain" description="GH3 C-terminal" evidence="2">
    <location>
        <begin position="388"/>
        <end position="500"/>
    </location>
</feature>
<protein>
    <recommendedName>
        <fullName evidence="5">GH3 auxin-responsive promoter</fullName>
    </recommendedName>
</protein>
<dbReference type="eggNOG" id="COG1541">
    <property type="taxonomic scope" value="Bacteria"/>
</dbReference>
<dbReference type="EMBL" id="JRFA01000016">
    <property type="protein sequence ID" value="KGN74045.1"/>
    <property type="molecule type" value="Genomic_DNA"/>
</dbReference>
<evidence type="ECO:0000313" key="4">
    <source>
        <dbReference type="Proteomes" id="UP000030103"/>
    </source>
</evidence>
<sequence length="509" mass="58175">MDLKTKIAYNTFLCHRLTAIDRYAEDPRTIQLKQLRYILDNAQHTDFGRKHHLERCLTYRQFAERVPVQTYDDVKGDVERMINGAEGVLIPGKCTWFAKSSGTTNDKSKFIPVPYSYLSRNHYRGGSDALTLYLRNRPDSRFFDTKGLLLGGSHAPTPLNAKARMGDLSAVLVQHMPALGDAIRVPKRSTLLMSEWVSKLEKIVDEVIPARVGSLSGVPSWMLVLIRRVLEKTGCNDLSEVWPDLEVFFHGGISFQPYRETYRELISSPRMKYMETYNASEGFFALQDDLSISAMMLMLDYGVFFEFLPLEELDESRTPVCDPSKLLPVWEVELYKNYAMVITTSGGLYRYLIGDTVRFETDMPYRIVITGRTKSYINAFGEELMVGNADKALAVVCEQMGAKVKEYTAAPFFLPDQAKGRHDWLIEFERKPKDMDCFALELDGALQALNSDYEAKRYSNMTLLPLRITQAPEGLFHRWLDEKGKLGGQHKVPRLSNNRKIMDELLSMI</sequence>
<gene>
    <name evidence="3" type="ORF">HQ47_06155</name>
</gene>
<accession>A0A0A2E9D0</accession>
<dbReference type="GO" id="GO:0016881">
    <property type="term" value="F:acid-amino acid ligase activity"/>
    <property type="evidence" value="ECO:0007669"/>
    <property type="project" value="TreeGrafter"/>
</dbReference>
<dbReference type="GO" id="GO:0005737">
    <property type="term" value="C:cytoplasm"/>
    <property type="evidence" value="ECO:0007669"/>
    <property type="project" value="TreeGrafter"/>
</dbReference>
<dbReference type="PANTHER" id="PTHR31901:SF9">
    <property type="entry name" value="GH3 DOMAIN-CONTAINING PROTEIN"/>
    <property type="match status" value="1"/>
</dbReference>
<evidence type="ECO:0008006" key="5">
    <source>
        <dbReference type="Google" id="ProtNLM"/>
    </source>
</evidence>
<dbReference type="InterPro" id="IPR055378">
    <property type="entry name" value="GH3_C"/>
</dbReference>
<evidence type="ECO:0000259" key="1">
    <source>
        <dbReference type="Pfam" id="PF23571"/>
    </source>
</evidence>
<feature type="domain" description="GH3 middle" evidence="1">
    <location>
        <begin position="297"/>
        <end position="364"/>
    </location>
</feature>
<name>A0A0A2E9D0_9PORP</name>
<dbReference type="Pfam" id="PF23571">
    <property type="entry name" value="GH3_M"/>
    <property type="match status" value="1"/>
</dbReference>
<evidence type="ECO:0000259" key="2">
    <source>
        <dbReference type="Pfam" id="PF23572"/>
    </source>
</evidence>
<dbReference type="Pfam" id="PF03321">
    <property type="entry name" value="GH3"/>
    <property type="match status" value="1"/>
</dbReference>
<evidence type="ECO:0000313" key="3">
    <source>
        <dbReference type="EMBL" id="KGN74045.1"/>
    </source>
</evidence>
<dbReference type="InterPro" id="IPR055377">
    <property type="entry name" value="GH3_M"/>
</dbReference>
<keyword evidence="4" id="KW-1185">Reference proteome</keyword>
<dbReference type="Proteomes" id="UP000030103">
    <property type="component" value="Unassembled WGS sequence"/>
</dbReference>
<comment type="caution">
    <text evidence="3">The sequence shown here is derived from an EMBL/GenBank/DDBJ whole genome shotgun (WGS) entry which is preliminary data.</text>
</comment>
<organism evidence="3 4">
    <name type="scientific">Porphyromonas macacae</name>
    <dbReference type="NCBI Taxonomy" id="28115"/>
    <lineage>
        <taxon>Bacteria</taxon>
        <taxon>Pseudomonadati</taxon>
        <taxon>Bacteroidota</taxon>
        <taxon>Bacteroidia</taxon>
        <taxon>Bacteroidales</taxon>
        <taxon>Porphyromonadaceae</taxon>
        <taxon>Porphyromonas</taxon>
    </lineage>
</organism>
<proteinExistence type="predicted"/>
<dbReference type="STRING" id="28115.HQ47_06155"/>
<dbReference type="AlphaFoldDB" id="A0A0A2E9D0"/>